<organism evidence="2 3">
    <name type="scientific">Brevibacterium celere</name>
    <dbReference type="NCBI Taxonomy" id="225845"/>
    <lineage>
        <taxon>Bacteria</taxon>
        <taxon>Bacillati</taxon>
        <taxon>Actinomycetota</taxon>
        <taxon>Actinomycetes</taxon>
        <taxon>Micrococcales</taxon>
        <taxon>Brevibacteriaceae</taxon>
        <taxon>Brevibacterium</taxon>
    </lineage>
</organism>
<sequence length="76" mass="8607">MWTLPLILLAVTYACILFALGRFFNPDRERLSLRQMDGPAVVHTIVRGWSVLISARSLSRITDLLHRDSPGPQHPL</sequence>
<feature type="transmembrane region" description="Helical" evidence="1">
    <location>
        <begin position="6"/>
        <end position="24"/>
    </location>
</feature>
<keyword evidence="1" id="KW-1133">Transmembrane helix</keyword>
<keyword evidence="1" id="KW-0812">Transmembrane</keyword>
<keyword evidence="3" id="KW-1185">Reference proteome</keyword>
<protein>
    <submittedName>
        <fullName evidence="2">Uncharacterized protein</fullName>
    </submittedName>
</protein>
<dbReference type="AlphaFoldDB" id="A0A366IQ46"/>
<evidence type="ECO:0000256" key="1">
    <source>
        <dbReference type="SAM" id="Phobius"/>
    </source>
</evidence>
<keyword evidence="1" id="KW-0472">Membrane</keyword>
<reference evidence="2 3" key="1">
    <citation type="submission" date="2018-06" db="EMBL/GenBank/DDBJ databases">
        <title>Freshwater and sediment microbial communities from various areas in North America, analyzing microbe dynamics in response to fracking.</title>
        <authorList>
            <person name="Lamendella R."/>
        </authorList>
    </citation>
    <scope>NUCLEOTIDE SEQUENCE [LARGE SCALE GENOMIC DNA]</scope>
    <source>
        <strain evidence="2 3">3b_TX</strain>
    </source>
</reference>
<proteinExistence type="predicted"/>
<name>A0A366IQ46_9MICO</name>
<accession>A0A366IQ46</accession>
<dbReference type="RefSeq" id="WP_147233238.1">
    <property type="nucleotide sequence ID" value="NZ_QNSB01000002.1"/>
</dbReference>
<evidence type="ECO:0000313" key="2">
    <source>
        <dbReference type="EMBL" id="RBP73743.1"/>
    </source>
</evidence>
<evidence type="ECO:0000313" key="3">
    <source>
        <dbReference type="Proteomes" id="UP000253509"/>
    </source>
</evidence>
<dbReference type="EMBL" id="QNSB01000002">
    <property type="protein sequence ID" value="RBP73743.1"/>
    <property type="molecule type" value="Genomic_DNA"/>
</dbReference>
<dbReference type="Proteomes" id="UP000253509">
    <property type="component" value="Unassembled WGS sequence"/>
</dbReference>
<comment type="caution">
    <text evidence="2">The sequence shown here is derived from an EMBL/GenBank/DDBJ whole genome shotgun (WGS) entry which is preliminary data.</text>
</comment>
<gene>
    <name evidence="2" type="ORF">DFO65_102271</name>
</gene>